<feature type="non-terminal residue" evidence="1">
    <location>
        <position position="73"/>
    </location>
</feature>
<dbReference type="InterPro" id="IPR001360">
    <property type="entry name" value="Glyco_hydro_1"/>
</dbReference>
<dbReference type="PROSITE" id="PS00653">
    <property type="entry name" value="GLYCOSYL_HYDROL_F1_2"/>
    <property type="match status" value="1"/>
</dbReference>
<dbReference type="GO" id="GO:0004553">
    <property type="term" value="F:hydrolase activity, hydrolyzing O-glycosyl compounds"/>
    <property type="evidence" value="ECO:0007669"/>
    <property type="project" value="InterPro"/>
</dbReference>
<dbReference type="Pfam" id="PF00232">
    <property type="entry name" value="Glyco_hydro_1"/>
    <property type="match status" value="1"/>
</dbReference>
<name>A0AAW9IGR6_CLOPF</name>
<accession>A0AAW9IGR6</accession>
<dbReference type="GO" id="GO:0005975">
    <property type="term" value="P:carbohydrate metabolic process"/>
    <property type="evidence" value="ECO:0007669"/>
    <property type="project" value="InterPro"/>
</dbReference>
<proteinExistence type="predicted"/>
<dbReference type="InterPro" id="IPR033132">
    <property type="entry name" value="GH_1_N_CS"/>
</dbReference>
<dbReference type="AlphaFoldDB" id="A0AAW9IGR6"/>
<gene>
    <name evidence="1" type="ORF">GNF79_14695</name>
</gene>
<dbReference type="EMBL" id="WNVC01000189">
    <property type="protein sequence ID" value="MDZ5000299.1"/>
    <property type="molecule type" value="Genomic_DNA"/>
</dbReference>
<sequence>MTFPKNFLWGGAISANQCEGAYDVDGKGLSSADIATVCNPEHKREYTKGVIEGKYYPSHEAIDFYNRYKEDIA</sequence>
<protein>
    <submittedName>
        <fullName evidence="1">Family 1 glycosylhydrolase</fullName>
    </submittedName>
</protein>
<dbReference type="SUPFAM" id="SSF51445">
    <property type="entry name" value="(Trans)glycosidases"/>
    <property type="match status" value="1"/>
</dbReference>
<dbReference type="Proteomes" id="UP001291306">
    <property type="component" value="Unassembled WGS sequence"/>
</dbReference>
<evidence type="ECO:0000313" key="1">
    <source>
        <dbReference type="EMBL" id="MDZ5000299.1"/>
    </source>
</evidence>
<dbReference type="InterPro" id="IPR017853">
    <property type="entry name" value="GH"/>
</dbReference>
<organism evidence="1 2">
    <name type="scientific">Clostridium perfringens</name>
    <dbReference type="NCBI Taxonomy" id="1502"/>
    <lineage>
        <taxon>Bacteria</taxon>
        <taxon>Bacillati</taxon>
        <taxon>Bacillota</taxon>
        <taxon>Clostridia</taxon>
        <taxon>Eubacteriales</taxon>
        <taxon>Clostridiaceae</taxon>
        <taxon>Clostridium</taxon>
    </lineage>
</organism>
<evidence type="ECO:0000313" key="2">
    <source>
        <dbReference type="Proteomes" id="UP001291306"/>
    </source>
</evidence>
<dbReference type="RefSeq" id="WP_322458600.1">
    <property type="nucleotide sequence ID" value="NZ_WNVC01000189.1"/>
</dbReference>
<dbReference type="Gene3D" id="3.20.20.80">
    <property type="entry name" value="Glycosidases"/>
    <property type="match status" value="1"/>
</dbReference>
<comment type="caution">
    <text evidence="1">The sequence shown here is derived from an EMBL/GenBank/DDBJ whole genome shotgun (WGS) entry which is preliminary data.</text>
</comment>
<reference evidence="1" key="1">
    <citation type="submission" date="2019-11" db="EMBL/GenBank/DDBJ databases">
        <title>Characterization of Clostridium perfringens isolates from swine manure treated agricultural soils.</title>
        <authorList>
            <person name="Wushke S.T."/>
        </authorList>
    </citation>
    <scope>NUCLEOTIDE SEQUENCE</scope>
    <source>
        <strain evidence="1">X26</strain>
    </source>
</reference>